<feature type="non-terminal residue" evidence="2">
    <location>
        <position position="55"/>
    </location>
</feature>
<keyword evidence="1" id="KW-1133">Transmembrane helix</keyword>
<keyword evidence="1" id="KW-0812">Transmembrane</keyword>
<feature type="transmembrane region" description="Helical" evidence="1">
    <location>
        <begin position="20"/>
        <end position="42"/>
    </location>
</feature>
<dbReference type="EMBL" id="CH473954">
    <property type="protein sequence ID" value="EDL77079.1"/>
    <property type="molecule type" value="Genomic_DNA"/>
</dbReference>
<evidence type="ECO:0000313" key="3">
    <source>
        <dbReference type="Proteomes" id="UP000234681"/>
    </source>
</evidence>
<organism evidence="2 3">
    <name type="scientific">Rattus norvegicus</name>
    <name type="common">Rat</name>
    <dbReference type="NCBI Taxonomy" id="10116"/>
    <lineage>
        <taxon>Eukaryota</taxon>
        <taxon>Metazoa</taxon>
        <taxon>Chordata</taxon>
        <taxon>Craniata</taxon>
        <taxon>Vertebrata</taxon>
        <taxon>Euteleostomi</taxon>
        <taxon>Mammalia</taxon>
        <taxon>Eutheria</taxon>
        <taxon>Euarchontoglires</taxon>
        <taxon>Glires</taxon>
        <taxon>Rodentia</taxon>
        <taxon>Myomorpha</taxon>
        <taxon>Muroidea</taxon>
        <taxon>Muridae</taxon>
        <taxon>Murinae</taxon>
        <taxon>Rattus</taxon>
    </lineage>
</organism>
<dbReference type="AlphaFoldDB" id="A6I3E9"/>
<evidence type="ECO:0000256" key="1">
    <source>
        <dbReference type="SAM" id="Phobius"/>
    </source>
</evidence>
<sequence>MTLQPFLLSRRQGLWMLKGTWWVSLMDKALDLGLLLFLSNLGRNLRLRRQPKTSS</sequence>
<accession>A6I3E9</accession>
<gene>
    <name evidence="2" type="ORF">rCG_25872</name>
</gene>
<proteinExistence type="predicted"/>
<dbReference type="Proteomes" id="UP000234681">
    <property type="component" value="Chromosome 8"/>
</dbReference>
<protein>
    <submittedName>
        <fullName evidence="2">RCG25872</fullName>
    </submittedName>
</protein>
<keyword evidence="1" id="KW-0472">Membrane</keyword>
<evidence type="ECO:0000313" key="2">
    <source>
        <dbReference type="EMBL" id="EDL77079.1"/>
    </source>
</evidence>
<name>A6I3E9_RAT</name>
<reference evidence="2 3" key="1">
    <citation type="submission" date="2005-09" db="EMBL/GenBank/DDBJ databases">
        <authorList>
            <person name="Mural R.J."/>
            <person name="Li P.W."/>
            <person name="Adams M.D."/>
            <person name="Amanatides P.G."/>
            <person name="Baden-Tillson H."/>
            <person name="Barnstead M."/>
            <person name="Chin S.H."/>
            <person name="Dew I."/>
            <person name="Evans C.A."/>
            <person name="Ferriera S."/>
            <person name="Flanigan M."/>
            <person name="Fosler C."/>
            <person name="Glodek A."/>
            <person name="Gu Z."/>
            <person name="Holt R.A."/>
            <person name="Jennings D."/>
            <person name="Kraft C.L."/>
            <person name="Lu F."/>
            <person name="Nguyen T."/>
            <person name="Nusskern D.R."/>
            <person name="Pfannkoch C.M."/>
            <person name="Sitter C."/>
            <person name="Sutton G.G."/>
            <person name="Venter J.C."/>
            <person name="Wang Z."/>
            <person name="Woodage T."/>
            <person name="Zheng X.H."/>
            <person name="Zhong F."/>
        </authorList>
    </citation>
    <scope>NUCLEOTIDE SEQUENCE [LARGE SCALE GENOMIC DNA]</scope>
    <source>
        <strain>BN</strain>
        <strain evidence="3">Sprague-Dawley</strain>
    </source>
</reference>